<dbReference type="Pfam" id="PF03004">
    <property type="entry name" value="Transposase_24"/>
    <property type="match status" value="1"/>
</dbReference>
<comment type="caution">
    <text evidence="2">The sequence shown here is derived from an EMBL/GenBank/DDBJ whole genome shotgun (WGS) entry which is preliminary data.</text>
</comment>
<gene>
    <name evidence="2" type="ORF">Tci_146496</name>
</gene>
<feature type="compositionally biased region" description="Polar residues" evidence="1">
    <location>
        <begin position="36"/>
        <end position="46"/>
    </location>
</feature>
<dbReference type="EMBL" id="BKCJ010032913">
    <property type="protein sequence ID" value="GEV74519.1"/>
    <property type="molecule type" value="Genomic_DNA"/>
</dbReference>
<dbReference type="InterPro" id="IPR004252">
    <property type="entry name" value="Probable_transposase_24"/>
</dbReference>
<reference evidence="2" key="1">
    <citation type="journal article" date="2019" name="Sci. Rep.">
        <title>Draft genome of Tanacetum cinerariifolium, the natural source of mosquito coil.</title>
        <authorList>
            <person name="Yamashiro T."/>
            <person name="Shiraishi A."/>
            <person name="Satake H."/>
            <person name="Nakayama K."/>
        </authorList>
    </citation>
    <scope>NUCLEOTIDE SEQUENCE</scope>
</reference>
<feature type="region of interest" description="Disordered" evidence="1">
    <location>
        <begin position="424"/>
        <end position="449"/>
    </location>
</feature>
<evidence type="ECO:0000256" key="1">
    <source>
        <dbReference type="SAM" id="MobiDB-lite"/>
    </source>
</evidence>
<dbReference type="PANTHER" id="PTHR33018">
    <property type="entry name" value="OS10G0338966 PROTEIN-RELATED"/>
    <property type="match status" value="1"/>
</dbReference>
<sequence>MLGVFAGKCGLRSWEWCRGGGVEYRVEERCSDDNKGVSSEGPSITSIPKEGPSIARRSKEPILKELLEWYGYDTVEDYLLVAKKLIPKVIFKSLIPIKGYSNDEDADGTNHSEDADGTNHSDLNLVKRGITMLYKFRKENGKLGGINIKRYFNVDLTVRKLVMHHLGKLLRNFRMNRREKYILSNLNTPSKLNEIPAKYSAIVKADEWVEFVNYTTTDTYKEKSSRGKMARSKNVFHHKIGRGGYVFMKEKMIENKENEADEEPPRGIMWLKGRVNKDREFTDAEIRSVGDKLKEADDKIKEGTLNLDDGTDAMTTVFDKEKGGYARGVGSGVTYKRRERQQKDVLVKKLSNEMTETKGMLSQLMNPLATQGVQLNLSSQLQVALDVTPMGVYEVDRTRSSVVIRDKDARIQKKSNGLVTLKKEPVKMVRPKKTPKSRRNGSQDSQSQALPNDCYKVSIDTSLVDAACIPDVGNNGLKTVKDGEGGFFAWPKNQVVLDEEVTPPTTIQKISDYNSAPKLQSKHKNHVSPETM</sequence>
<evidence type="ECO:0008006" key="3">
    <source>
        <dbReference type="Google" id="ProtNLM"/>
    </source>
</evidence>
<feature type="compositionally biased region" description="Basic residues" evidence="1">
    <location>
        <begin position="429"/>
        <end position="439"/>
    </location>
</feature>
<evidence type="ECO:0000313" key="2">
    <source>
        <dbReference type="EMBL" id="GEV74519.1"/>
    </source>
</evidence>
<accession>A0A699GQF9</accession>
<dbReference type="AlphaFoldDB" id="A0A699GQF9"/>
<feature type="region of interest" description="Disordered" evidence="1">
    <location>
        <begin position="511"/>
        <end position="532"/>
    </location>
</feature>
<dbReference type="PANTHER" id="PTHR33018:SF34">
    <property type="entry name" value="OS02G0472350 PROTEIN"/>
    <property type="match status" value="1"/>
</dbReference>
<feature type="compositionally biased region" description="Polar residues" evidence="1">
    <location>
        <begin position="440"/>
        <end position="449"/>
    </location>
</feature>
<protein>
    <recommendedName>
        <fullName evidence="3">Transposase, Ptta/En/Spm</fullName>
    </recommendedName>
</protein>
<name>A0A699GQF9_TANCI</name>
<organism evidence="2">
    <name type="scientific">Tanacetum cinerariifolium</name>
    <name type="common">Dalmatian daisy</name>
    <name type="synonym">Chrysanthemum cinerariifolium</name>
    <dbReference type="NCBI Taxonomy" id="118510"/>
    <lineage>
        <taxon>Eukaryota</taxon>
        <taxon>Viridiplantae</taxon>
        <taxon>Streptophyta</taxon>
        <taxon>Embryophyta</taxon>
        <taxon>Tracheophyta</taxon>
        <taxon>Spermatophyta</taxon>
        <taxon>Magnoliopsida</taxon>
        <taxon>eudicotyledons</taxon>
        <taxon>Gunneridae</taxon>
        <taxon>Pentapetalae</taxon>
        <taxon>asterids</taxon>
        <taxon>campanulids</taxon>
        <taxon>Asterales</taxon>
        <taxon>Asteraceae</taxon>
        <taxon>Asteroideae</taxon>
        <taxon>Anthemideae</taxon>
        <taxon>Anthemidinae</taxon>
        <taxon>Tanacetum</taxon>
    </lineage>
</organism>
<feature type="region of interest" description="Disordered" evidence="1">
    <location>
        <begin position="32"/>
        <end position="52"/>
    </location>
</feature>
<proteinExistence type="predicted"/>